<dbReference type="PANTHER" id="PTHR47287">
    <property type="entry name" value="C2H2 AND C2HC ZINC FINGERS SUPERFAMILY PROTEIN"/>
    <property type="match status" value="1"/>
</dbReference>
<keyword evidence="10" id="KW-1185">Reference proteome</keyword>
<protein>
    <submittedName>
        <fullName evidence="9">Zinc finger protein 3</fullName>
    </submittedName>
</protein>
<comment type="caution">
    <text evidence="9">The sequence shown here is derived from an EMBL/GenBank/DDBJ whole genome shotgun (WGS) entry which is preliminary data.</text>
</comment>
<dbReference type="OrthoDB" id="1933825at2759"/>
<dbReference type="Gene3D" id="3.30.160.60">
    <property type="entry name" value="Classic Zinc Finger"/>
    <property type="match status" value="1"/>
</dbReference>
<dbReference type="EMBL" id="QJKJ01004154">
    <property type="protein sequence ID" value="RDX95340.1"/>
    <property type="molecule type" value="Genomic_DNA"/>
</dbReference>
<dbReference type="PANTHER" id="PTHR47287:SF6">
    <property type="entry name" value="TRANSCRIPTION FACTOR C2H2 FAMILY-RELATED"/>
    <property type="match status" value="1"/>
</dbReference>
<feature type="compositionally biased region" description="Polar residues" evidence="7">
    <location>
        <begin position="12"/>
        <end position="21"/>
    </location>
</feature>
<dbReference type="STRING" id="157652.A0A371GXP6"/>
<dbReference type="PROSITE" id="PS00028">
    <property type="entry name" value="ZINC_FINGER_C2H2_1"/>
    <property type="match status" value="1"/>
</dbReference>
<keyword evidence="5" id="KW-0539">Nucleus</keyword>
<dbReference type="InterPro" id="IPR044246">
    <property type="entry name" value="ZFP3-like"/>
</dbReference>
<comment type="subcellular location">
    <subcellularLocation>
        <location evidence="1">Nucleus</location>
    </subcellularLocation>
</comment>
<evidence type="ECO:0000313" key="10">
    <source>
        <dbReference type="Proteomes" id="UP000257109"/>
    </source>
</evidence>
<organism evidence="9 10">
    <name type="scientific">Mucuna pruriens</name>
    <name type="common">Velvet bean</name>
    <name type="synonym">Dolichos pruriens</name>
    <dbReference type="NCBI Taxonomy" id="157652"/>
    <lineage>
        <taxon>Eukaryota</taxon>
        <taxon>Viridiplantae</taxon>
        <taxon>Streptophyta</taxon>
        <taxon>Embryophyta</taxon>
        <taxon>Tracheophyta</taxon>
        <taxon>Spermatophyta</taxon>
        <taxon>Magnoliopsida</taxon>
        <taxon>eudicotyledons</taxon>
        <taxon>Gunneridae</taxon>
        <taxon>Pentapetalae</taxon>
        <taxon>rosids</taxon>
        <taxon>fabids</taxon>
        <taxon>Fabales</taxon>
        <taxon>Fabaceae</taxon>
        <taxon>Papilionoideae</taxon>
        <taxon>50 kb inversion clade</taxon>
        <taxon>NPAAA clade</taxon>
        <taxon>indigoferoid/millettioid clade</taxon>
        <taxon>Phaseoleae</taxon>
        <taxon>Mucuna</taxon>
    </lineage>
</organism>
<evidence type="ECO:0000256" key="3">
    <source>
        <dbReference type="ARBA" id="ARBA00022771"/>
    </source>
</evidence>
<dbReference type="SUPFAM" id="SSF57667">
    <property type="entry name" value="beta-beta-alpha zinc fingers"/>
    <property type="match status" value="1"/>
</dbReference>
<dbReference type="GO" id="GO:0009788">
    <property type="term" value="P:negative regulation of abscisic acid-activated signaling pathway"/>
    <property type="evidence" value="ECO:0007669"/>
    <property type="project" value="InterPro"/>
</dbReference>
<sequence>MDLQRQDPCPSENLNTITFSDTLPCPKPSMDTQTKKNHTEKEDQTHPHDSVPRFLLDLSLSSKDSVDDSKPELNLLNCFHTNFSENSSESSQGNELDPRVFSCNYCQRKFYSSQALGGHQNAHKRERTLARRGYKTGAADFGHTYSSMPFLPSHGLYNKALGIQVHSMINKPSHQTPFFGLCHSKGWQRQPLDSQPAIGNFRVGAETESSLADSVPKLGKFSTRLVTEGFGDWSTKMHSFNGCDCLTDSYFDPPVVGEIDHLYWDQRSYES</sequence>
<name>A0A371GXP6_MUCPR</name>
<dbReference type="Proteomes" id="UP000257109">
    <property type="component" value="Unassembled WGS sequence"/>
</dbReference>
<evidence type="ECO:0000256" key="6">
    <source>
        <dbReference type="PROSITE-ProRule" id="PRU00042"/>
    </source>
</evidence>
<evidence type="ECO:0000256" key="7">
    <source>
        <dbReference type="SAM" id="MobiDB-lite"/>
    </source>
</evidence>
<dbReference type="AlphaFoldDB" id="A0A371GXP6"/>
<evidence type="ECO:0000256" key="1">
    <source>
        <dbReference type="ARBA" id="ARBA00004123"/>
    </source>
</evidence>
<accession>A0A371GXP6</accession>
<feature type="non-terminal residue" evidence="9">
    <location>
        <position position="1"/>
    </location>
</feature>
<dbReference type="InterPro" id="IPR036236">
    <property type="entry name" value="Znf_C2H2_sf"/>
</dbReference>
<proteinExistence type="predicted"/>
<dbReference type="FunFam" id="3.30.160.60:FF:001366">
    <property type="entry name" value="Zinc finger protein 2"/>
    <property type="match status" value="1"/>
</dbReference>
<feature type="compositionally biased region" description="Basic and acidic residues" evidence="7">
    <location>
        <begin position="33"/>
        <end position="51"/>
    </location>
</feature>
<evidence type="ECO:0000313" key="9">
    <source>
        <dbReference type="EMBL" id="RDX95340.1"/>
    </source>
</evidence>
<evidence type="ECO:0000259" key="8">
    <source>
        <dbReference type="PROSITE" id="PS50157"/>
    </source>
</evidence>
<dbReference type="GO" id="GO:0005634">
    <property type="term" value="C:nucleus"/>
    <property type="evidence" value="ECO:0007669"/>
    <property type="project" value="UniProtKB-SubCell"/>
</dbReference>
<gene>
    <name evidence="9" type="primary">ZFP3</name>
    <name evidence="9" type="ORF">CR513_22158</name>
</gene>
<dbReference type="GO" id="GO:0008270">
    <property type="term" value="F:zinc ion binding"/>
    <property type="evidence" value="ECO:0007669"/>
    <property type="project" value="UniProtKB-KW"/>
</dbReference>
<keyword evidence="2" id="KW-0479">Metal-binding</keyword>
<feature type="domain" description="C2H2-type" evidence="8">
    <location>
        <begin position="101"/>
        <end position="128"/>
    </location>
</feature>
<evidence type="ECO:0000256" key="2">
    <source>
        <dbReference type="ARBA" id="ARBA00022723"/>
    </source>
</evidence>
<dbReference type="InterPro" id="IPR013087">
    <property type="entry name" value="Znf_C2H2_type"/>
</dbReference>
<keyword evidence="3 6" id="KW-0863">Zinc-finger</keyword>
<evidence type="ECO:0000256" key="4">
    <source>
        <dbReference type="ARBA" id="ARBA00022833"/>
    </source>
</evidence>
<reference evidence="9" key="1">
    <citation type="submission" date="2018-05" db="EMBL/GenBank/DDBJ databases">
        <title>Draft genome of Mucuna pruriens seed.</title>
        <authorList>
            <person name="Nnadi N.E."/>
            <person name="Vos R."/>
            <person name="Hasami M.H."/>
            <person name="Devisetty U.K."/>
            <person name="Aguiy J.C."/>
        </authorList>
    </citation>
    <scope>NUCLEOTIDE SEQUENCE [LARGE SCALE GENOMIC DNA]</scope>
    <source>
        <strain evidence="9">JCA_2017</strain>
    </source>
</reference>
<dbReference type="PROSITE" id="PS50157">
    <property type="entry name" value="ZINC_FINGER_C2H2_2"/>
    <property type="match status" value="1"/>
</dbReference>
<evidence type="ECO:0000256" key="5">
    <source>
        <dbReference type="ARBA" id="ARBA00023242"/>
    </source>
</evidence>
<keyword evidence="4" id="KW-0862">Zinc</keyword>
<feature type="region of interest" description="Disordered" evidence="7">
    <location>
        <begin position="1"/>
        <end position="51"/>
    </location>
</feature>